<dbReference type="EMBL" id="AP004877">
    <property type="protein sequence ID" value="BAD28242.1"/>
    <property type="molecule type" value="Genomic_DNA"/>
</dbReference>
<evidence type="ECO:0000313" key="2">
    <source>
        <dbReference type="Proteomes" id="UP000000763"/>
    </source>
</evidence>
<sequence>MWPGEFLLNSPWSKMSPQILLEFSEHRKYLLSNKNNYQSLLKRKTKNKSSFLLWAEPSPKSFPPPSLFPSPSLPWAALPPSPAHSLLLPLSPGHLSLLSSWAGRPAQASSPRRPRLRAAATGCPRRLLARPGRRRRRPLVVPGCRGVRPSVEPFSSVVRVRQASRGSPVVVFVLGSASSSLVPAASRLRPRIAAEVVPSPFASVVPEPSPPRSFVVVVPTPRRVVACSFACVLRVASVVPEVPEAWFAVVAEGSEGRSL</sequence>
<name>Q6ESX8_ORYSJ</name>
<accession>Q6ESX8</accession>
<reference evidence="2" key="1">
    <citation type="journal article" date="2005" name="Nature">
        <title>The map-based sequence of the rice genome.</title>
        <authorList>
            <consortium name="International rice genome sequencing project (IRGSP)"/>
            <person name="Matsumoto T."/>
            <person name="Wu J."/>
            <person name="Kanamori H."/>
            <person name="Katayose Y."/>
            <person name="Fujisawa M."/>
            <person name="Namiki N."/>
            <person name="Mizuno H."/>
            <person name="Yamamoto K."/>
            <person name="Antonio B.A."/>
            <person name="Baba T."/>
            <person name="Sakata K."/>
            <person name="Nagamura Y."/>
            <person name="Aoki H."/>
            <person name="Arikawa K."/>
            <person name="Arita K."/>
            <person name="Bito T."/>
            <person name="Chiden Y."/>
            <person name="Fujitsuka N."/>
            <person name="Fukunaka R."/>
            <person name="Hamada M."/>
            <person name="Harada C."/>
            <person name="Hayashi A."/>
            <person name="Hijishita S."/>
            <person name="Honda M."/>
            <person name="Hosokawa S."/>
            <person name="Ichikawa Y."/>
            <person name="Idonuma A."/>
            <person name="Iijima M."/>
            <person name="Ikeda M."/>
            <person name="Ikeno M."/>
            <person name="Ito K."/>
            <person name="Ito S."/>
            <person name="Ito T."/>
            <person name="Ito Y."/>
            <person name="Ito Y."/>
            <person name="Iwabuchi A."/>
            <person name="Kamiya K."/>
            <person name="Karasawa W."/>
            <person name="Kurita K."/>
            <person name="Katagiri S."/>
            <person name="Kikuta A."/>
            <person name="Kobayashi H."/>
            <person name="Kobayashi N."/>
            <person name="Machita K."/>
            <person name="Maehara T."/>
            <person name="Masukawa M."/>
            <person name="Mizubayashi T."/>
            <person name="Mukai Y."/>
            <person name="Nagasaki H."/>
            <person name="Nagata Y."/>
            <person name="Naito S."/>
            <person name="Nakashima M."/>
            <person name="Nakama Y."/>
            <person name="Nakamichi Y."/>
            <person name="Nakamura M."/>
            <person name="Meguro A."/>
            <person name="Negishi M."/>
            <person name="Ohta I."/>
            <person name="Ohta T."/>
            <person name="Okamoto M."/>
            <person name="Ono N."/>
            <person name="Saji S."/>
            <person name="Sakaguchi M."/>
            <person name="Sakai K."/>
            <person name="Shibata M."/>
            <person name="Shimokawa T."/>
            <person name="Song J."/>
            <person name="Takazaki Y."/>
            <person name="Terasawa K."/>
            <person name="Tsugane M."/>
            <person name="Tsuji K."/>
            <person name="Ueda S."/>
            <person name="Waki K."/>
            <person name="Yamagata H."/>
            <person name="Yamamoto M."/>
            <person name="Yamamoto S."/>
            <person name="Yamane H."/>
            <person name="Yoshiki S."/>
            <person name="Yoshihara R."/>
            <person name="Yukawa K."/>
            <person name="Zhong H."/>
            <person name="Yano M."/>
            <person name="Yuan Q."/>
            <person name="Ouyang S."/>
            <person name="Liu J."/>
            <person name="Jones K.M."/>
            <person name="Gansberger K."/>
            <person name="Moffat K."/>
            <person name="Hill J."/>
            <person name="Bera J."/>
            <person name="Fadrosh D."/>
            <person name="Jin S."/>
            <person name="Johri S."/>
            <person name="Kim M."/>
            <person name="Overton L."/>
            <person name="Reardon M."/>
            <person name="Tsitrin T."/>
            <person name="Vuong H."/>
            <person name="Weaver B."/>
            <person name="Ciecko A."/>
            <person name="Tallon L."/>
            <person name="Jackson J."/>
            <person name="Pai G."/>
            <person name="Aken S.V."/>
            <person name="Utterback T."/>
            <person name="Reidmuller S."/>
            <person name="Feldblyum T."/>
            <person name="Hsiao J."/>
            <person name="Zismann V."/>
            <person name="Iobst S."/>
            <person name="de Vazeille A.R."/>
            <person name="Buell C.R."/>
            <person name="Ying K."/>
            <person name="Li Y."/>
            <person name="Lu T."/>
            <person name="Huang Y."/>
            <person name="Zhao Q."/>
            <person name="Feng Q."/>
            <person name="Zhang L."/>
            <person name="Zhu J."/>
            <person name="Weng Q."/>
            <person name="Mu J."/>
            <person name="Lu Y."/>
            <person name="Fan D."/>
            <person name="Liu Y."/>
            <person name="Guan J."/>
            <person name="Zhang Y."/>
            <person name="Yu S."/>
            <person name="Liu X."/>
            <person name="Zhang Y."/>
            <person name="Hong G."/>
            <person name="Han B."/>
            <person name="Choisne N."/>
            <person name="Demange N."/>
            <person name="Orjeda G."/>
            <person name="Samain S."/>
            <person name="Cattolico L."/>
            <person name="Pelletier E."/>
            <person name="Couloux A."/>
            <person name="Segurens B."/>
            <person name="Wincker P."/>
            <person name="D'Hont A."/>
            <person name="Scarpelli C."/>
            <person name="Weissenbach J."/>
            <person name="Salanoubat M."/>
            <person name="Quetier F."/>
            <person name="Yu Y."/>
            <person name="Kim H.R."/>
            <person name="Rambo T."/>
            <person name="Currie J."/>
            <person name="Collura K."/>
            <person name="Luo M."/>
            <person name="Yang T."/>
            <person name="Ammiraju J.S.S."/>
            <person name="Engler F."/>
            <person name="Soderlund C."/>
            <person name="Wing R.A."/>
            <person name="Palmer L.E."/>
            <person name="de la Bastide M."/>
            <person name="Spiegel L."/>
            <person name="Nascimento L."/>
            <person name="Zutavern T."/>
            <person name="O'Shaughnessy A."/>
            <person name="Dike S."/>
            <person name="Dedhia N."/>
            <person name="Preston R."/>
            <person name="Balija V."/>
            <person name="McCombie W.R."/>
            <person name="Chow T."/>
            <person name="Chen H."/>
            <person name="Chung M."/>
            <person name="Chen C."/>
            <person name="Shaw J."/>
            <person name="Wu H."/>
            <person name="Hsiao K."/>
            <person name="Chao Y."/>
            <person name="Chu M."/>
            <person name="Cheng C."/>
            <person name="Hour A."/>
            <person name="Lee P."/>
            <person name="Lin S."/>
            <person name="Lin Y."/>
            <person name="Liou J."/>
            <person name="Liu S."/>
            <person name="Hsing Y."/>
            <person name="Raghuvanshi S."/>
            <person name="Mohanty A."/>
            <person name="Bharti A.K."/>
            <person name="Gaur A."/>
            <person name="Gupta V."/>
            <person name="Kumar D."/>
            <person name="Ravi V."/>
            <person name="Vij S."/>
            <person name="Kapur A."/>
            <person name="Khurana P."/>
            <person name="Khurana P."/>
            <person name="Khurana J.P."/>
            <person name="Tyagi A.K."/>
            <person name="Gaikwad K."/>
            <person name="Singh A."/>
            <person name="Dalal V."/>
            <person name="Srivastava S."/>
            <person name="Dixit A."/>
            <person name="Pal A.K."/>
            <person name="Ghazi I.A."/>
            <person name="Yadav M."/>
            <person name="Pandit A."/>
            <person name="Bhargava A."/>
            <person name="Sureshbabu K."/>
            <person name="Batra K."/>
            <person name="Sharma T.R."/>
            <person name="Mohapatra T."/>
            <person name="Singh N.K."/>
            <person name="Messing J."/>
            <person name="Nelson A.B."/>
            <person name="Fuks G."/>
            <person name="Kavchok S."/>
            <person name="Keizer G."/>
            <person name="Linton E."/>
            <person name="Llaca V."/>
            <person name="Song R."/>
            <person name="Tanyolac B."/>
            <person name="Young S."/>
            <person name="Ho-Il K."/>
            <person name="Hahn J.H."/>
            <person name="Sangsakoo G."/>
            <person name="Vanavichit A."/>
            <person name="de Mattos Luiz.A.T."/>
            <person name="Zimmer P.D."/>
            <person name="Malone G."/>
            <person name="Dellagostin O."/>
            <person name="de Oliveira A.C."/>
            <person name="Bevan M."/>
            <person name="Bancroft I."/>
            <person name="Minx P."/>
            <person name="Cordum H."/>
            <person name="Wilson R."/>
            <person name="Cheng Z."/>
            <person name="Jin W."/>
            <person name="Jiang J."/>
            <person name="Leong S.A."/>
            <person name="Iwama H."/>
            <person name="Gojobori T."/>
            <person name="Itoh T."/>
            <person name="Niimura Y."/>
            <person name="Fujii Y."/>
            <person name="Habara T."/>
            <person name="Sakai H."/>
            <person name="Sato Y."/>
            <person name="Wilson G."/>
            <person name="Kumar K."/>
            <person name="McCouch S."/>
            <person name="Juretic N."/>
            <person name="Hoen D."/>
            <person name="Wright S."/>
            <person name="Bruskiewich R."/>
            <person name="Bureau T."/>
            <person name="Miyao A."/>
            <person name="Hirochika H."/>
            <person name="Nishikawa T."/>
            <person name="Kadowaki K."/>
            <person name="Sugiura M."/>
            <person name="Burr B."/>
            <person name="Sasaki T."/>
        </authorList>
    </citation>
    <scope>NUCLEOTIDE SEQUENCE [LARGE SCALE GENOMIC DNA]</scope>
    <source>
        <strain evidence="2">cv. Nipponbare</strain>
    </source>
</reference>
<reference evidence="2" key="2">
    <citation type="journal article" date="2008" name="Nucleic Acids Res.">
        <title>The rice annotation project database (RAP-DB): 2008 update.</title>
        <authorList>
            <consortium name="The rice annotation project (RAP)"/>
        </authorList>
    </citation>
    <scope>GENOME REANNOTATION</scope>
    <source>
        <strain evidence="2">cv. Nipponbare</strain>
    </source>
</reference>
<dbReference type="Proteomes" id="UP000000763">
    <property type="component" value="Chromosome 2"/>
</dbReference>
<dbReference type="AlphaFoldDB" id="Q6ESX8"/>
<proteinExistence type="predicted"/>
<gene>
    <name evidence="1" type="primary">P0472F10.26</name>
</gene>
<evidence type="ECO:0000313" key="1">
    <source>
        <dbReference type="EMBL" id="BAD28242.1"/>
    </source>
</evidence>
<protein>
    <submittedName>
        <fullName evidence="1">Cell wall protein-like</fullName>
    </submittedName>
</protein>
<organism evidence="1 2">
    <name type="scientific">Oryza sativa subsp. japonica</name>
    <name type="common">Rice</name>
    <dbReference type="NCBI Taxonomy" id="39947"/>
    <lineage>
        <taxon>Eukaryota</taxon>
        <taxon>Viridiplantae</taxon>
        <taxon>Streptophyta</taxon>
        <taxon>Embryophyta</taxon>
        <taxon>Tracheophyta</taxon>
        <taxon>Spermatophyta</taxon>
        <taxon>Magnoliopsida</taxon>
        <taxon>Liliopsida</taxon>
        <taxon>Poales</taxon>
        <taxon>Poaceae</taxon>
        <taxon>BOP clade</taxon>
        <taxon>Oryzoideae</taxon>
        <taxon>Oryzeae</taxon>
        <taxon>Oryzinae</taxon>
        <taxon>Oryza</taxon>
        <taxon>Oryza sativa</taxon>
    </lineage>
</organism>